<dbReference type="EMBL" id="LBGZ01000119">
    <property type="protein sequence ID" value="PBJ31927.1"/>
    <property type="molecule type" value="Genomic_DNA"/>
</dbReference>
<gene>
    <name evidence="1" type="ORF">XV03_18830</name>
</gene>
<evidence type="ECO:0000313" key="1">
    <source>
        <dbReference type="EMBL" id="PBJ31927.1"/>
    </source>
</evidence>
<dbReference type="InterPro" id="IPR046214">
    <property type="entry name" value="DUF6247"/>
</dbReference>
<evidence type="ECO:0000313" key="2">
    <source>
        <dbReference type="Proteomes" id="UP000218842"/>
    </source>
</evidence>
<comment type="caution">
    <text evidence="1">The sequence shown here is derived from an EMBL/GenBank/DDBJ whole genome shotgun (WGS) entry which is preliminary data.</text>
</comment>
<reference evidence="1 2" key="1">
    <citation type="journal article" date="2017" name="Genome Biol. Evol.">
        <title>Population Structure and Local Adaptation of MAC Lung Disease Agent Mycobacterium avium subsp. hominissuis.</title>
        <authorList>
            <person name="Yano H."/>
            <person name="Iwamoto T."/>
            <person name="Nishiuchi Y."/>
            <person name="Nakajima C."/>
            <person name="Starkova D.A."/>
            <person name="Mokrousov I."/>
            <person name="Narvskaya O."/>
            <person name="Yoshida S."/>
            <person name="Arikawa K."/>
            <person name="Nakanishi N."/>
            <person name="Osaki K."/>
            <person name="Nakagawa I."/>
            <person name="Ato M."/>
            <person name="Suzuki Y."/>
            <person name="Maruyama F."/>
        </authorList>
    </citation>
    <scope>NUCLEOTIDE SEQUENCE [LARGE SCALE GENOMIC DNA]</scope>
    <source>
        <strain evidence="1 2">OCU466</strain>
    </source>
</reference>
<dbReference type="Proteomes" id="UP000218842">
    <property type="component" value="Unassembled WGS sequence"/>
</dbReference>
<sequence>MRAVLAELAPDDLVEFEAEFRIALAETDDDFDLARVQAVIDKWWGRAYLRMHPPTEEERALVARVAAGDVSGLYTKTSDGQWKSH</sequence>
<name>A0A2A3L5B6_MYCAV</name>
<dbReference type="Pfam" id="PF19760">
    <property type="entry name" value="DUF6247"/>
    <property type="match status" value="1"/>
</dbReference>
<protein>
    <submittedName>
        <fullName evidence="1">Uncharacterized protein</fullName>
    </submittedName>
</protein>
<proteinExistence type="predicted"/>
<dbReference type="AlphaFoldDB" id="A0A2A3L5B6"/>
<accession>A0A2A3L5B6</accession>
<organism evidence="1 2">
    <name type="scientific">Mycobacterium avium subsp. hominissuis</name>
    <dbReference type="NCBI Taxonomy" id="439334"/>
    <lineage>
        <taxon>Bacteria</taxon>
        <taxon>Bacillati</taxon>
        <taxon>Actinomycetota</taxon>
        <taxon>Actinomycetes</taxon>
        <taxon>Mycobacteriales</taxon>
        <taxon>Mycobacteriaceae</taxon>
        <taxon>Mycobacterium</taxon>
        <taxon>Mycobacterium avium complex (MAC)</taxon>
    </lineage>
</organism>